<organism evidence="1 2">
    <name type="scientific">Ramlibacter pinisoli</name>
    <dbReference type="NCBI Taxonomy" id="2682844"/>
    <lineage>
        <taxon>Bacteria</taxon>
        <taxon>Pseudomonadati</taxon>
        <taxon>Pseudomonadota</taxon>
        <taxon>Betaproteobacteria</taxon>
        <taxon>Burkholderiales</taxon>
        <taxon>Comamonadaceae</taxon>
        <taxon>Ramlibacter</taxon>
    </lineage>
</organism>
<accession>A0A6N8IT79</accession>
<sequence length="113" mass="12341">MSDPDLESRARALVDDKLIRAYWEAVEHYKTRDLVLIYAVGDTRHPVRAFVREELLSSTLPSDIKAKVANPASVATSRPASSDATFWLLAIFSDEEAACLAVNAKLLAPGGRA</sequence>
<reference evidence="1 2" key="1">
    <citation type="submission" date="2019-12" db="EMBL/GenBank/DDBJ databases">
        <authorList>
            <person name="Huq M.A."/>
        </authorList>
    </citation>
    <scope>NUCLEOTIDE SEQUENCE [LARGE SCALE GENOMIC DNA]</scope>
    <source>
        <strain evidence="1 2">MAH-25</strain>
    </source>
</reference>
<dbReference type="AlphaFoldDB" id="A0A6N8IT79"/>
<dbReference type="Proteomes" id="UP000469385">
    <property type="component" value="Unassembled WGS sequence"/>
</dbReference>
<comment type="caution">
    <text evidence="1">The sequence shown here is derived from an EMBL/GenBank/DDBJ whole genome shotgun (WGS) entry which is preliminary data.</text>
</comment>
<evidence type="ECO:0000313" key="1">
    <source>
        <dbReference type="EMBL" id="MVQ30121.1"/>
    </source>
</evidence>
<protein>
    <submittedName>
        <fullName evidence="1">Uncharacterized protein</fullName>
    </submittedName>
</protein>
<evidence type="ECO:0000313" key="2">
    <source>
        <dbReference type="Proteomes" id="UP000469385"/>
    </source>
</evidence>
<gene>
    <name evidence="1" type="ORF">GON04_11720</name>
</gene>
<dbReference type="EMBL" id="WSEL01000003">
    <property type="protein sequence ID" value="MVQ30121.1"/>
    <property type="molecule type" value="Genomic_DNA"/>
</dbReference>
<name>A0A6N8IT79_9BURK</name>
<proteinExistence type="predicted"/>
<keyword evidence="2" id="KW-1185">Reference proteome</keyword>
<dbReference type="RefSeq" id="WP_157398042.1">
    <property type="nucleotide sequence ID" value="NZ_WSEL01000003.1"/>
</dbReference>